<dbReference type="Proteomes" id="UP001597326">
    <property type="component" value="Unassembled WGS sequence"/>
</dbReference>
<feature type="domain" description="RNA polymerase sigma-70 region 2" evidence="5">
    <location>
        <begin position="50"/>
        <end position="118"/>
    </location>
</feature>
<organism evidence="7 8">
    <name type="scientific">Luteococcus peritonei</name>
    <dbReference type="NCBI Taxonomy" id="88874"/>
    <lineage>
        <taxon>Bacteria</taxon>
        <taxon>Bacillati</taxon>
        <taxon>Actinomycetota</taxon>
        <taxon>Actinomycetes</taxon>
        <taxon>Propionibacteriales</taxon>
        <taxon>Propionibacteriaceae</taxon>
        <taxon>Luteococcus</taxon>
    </lineage>
</organism>
<dbReference type="NCBIfam" id="TIGR02937">
    <property type="entry name" value="sigma70-ECF"/>
    <property type="match status" value="1"/>
</dbReference>
<dbReference type="Gene3D" id="1.10.1740.10">
    <property type="match status" value="1"/>
</dbReference>
<proteinExistence type="inferred from homology"/>
<dbReference type="InterPro" id="IPR014284">
    <property type="entry name" value="RNA_pol_sigma-70_dom"/>
</dbReference>
<evidence type="ECO:0000256" key="2">
    <source>
        <dbReference type="ARBA" id="ARBA00023015"/>
    </source>
</evidence>
<keyword evidence="2" id="KW-0805">Transcription regulation</keyword>
<feature type="domain" description="RNA polymerase sigma factor 70 region 4 type 2" evidence="6">
    <location>
        <begin position="160"/>
        <end position="201"/>
    </location>
</feature>
<reference evidence="8" key="1">
    <citation type="journal article" date="2019" name="Int. J. Syst. Evol. Microbiol.">
        <title>The Global Catalogue of Microorganisms (GCM) 10K type strain sequencing project: providing services to taxonomists for standard genome sequencing and annotation.</title>
        <authorList>
            <consortium name="The Broad Institute Genomics Platform"/>
            <consortium name="The Broad Institute Genome Sequencing Center for Infectious Disease"/>
            <person name="Wu L."/>
            <person name="Ma J."/>
        </authorList>
    </citation>
    <scope>NUCLEOTIDE SEQUENCE [LARGE SCALE GENOMIC DNA]</scope>
    <source>
        <strain evidence="8">CAIM 431</strain>
    </source>
</reference>
<dbReference type="InterPro" id="IPR039425">
    <property type="entry name" value="RNA_pol_sigma-70-like"/>
</dbReference>
<evidence type="ECO:0000256" key="1">
    <source>
        <dbReference type="ARBA" id="ARBA00010641"/>
    </source>
</evidence>
<sequence>MTSIQVLPRRRTSGGVAMVGPQPVTAARRSSADDLAVRLRAGDAAAMADLYDRFGDRIYNYCYRRTVSWSEAEDLTSEVFLTAWRIHHKAHGSPEELLCWLYAIATNLLRNHDRSRRRGHAAVLRLDPPAEAAPADEVVERMSADERVRAALDRLADFPRSHQDVFWLVTWEGLTYEQVAAALDCPVGTVRSRLSRVRQALRLTDEAVR</sequence>
<dbReference type="PANTHER" id="PTHR43133:SF25">
    <property type="entry name" value="RNA POLYMERASE SIGMA FACTOR RFAY-RELATED"/>
    <property type="match status" value="1"/>
</dbReference>
<comment type="similarity">
    <text evidence="1">Belongs to the sigma-70 factor family. ECF subfamily.</text>
</comment>
<dbReference type="SUPFAM" id="SSF88946">
    <property type="entry name" value="Sigma2 domain of RNA polymerase sigma factors"/>
    <property type="match status" value="1"/>
</dbReference>
<name>A0ABW4RWN7_9ACTN</name>
<evidence type="ECO:0000256" key="4">
    <source>
        <dbReference type="ARBA" id="ARBA00023163"/>
    </source>
</evidence>
<dbReference type="InterPro" id="IPR013324">
    <property type="entry name" value="RNA_pol_sigma_r3/r4-like"/>
</dbReference>
<dbReference type="Pfam" id="PF08281">
    <property type="entry name" value="Sigma70_r4_2"/>
    <property type="match status" value="1"/>
</dbReference>
<keyword evidence="4" id="KW-0804">Transcription</keyword>
<evidence type="ECO:0000256" key="3">
    <source>
        <dbReference type="ARBA" id="ARBA00023082"/>
    </source>
</evidence>
<evidence type="ECO:0000313" key="8">
    <source>
        <dbReference type="Proteomes" id="UP001597326"/>
    </source>
</evidence>
<gene>
    <name evidence="7" type="ORF">ACFSCS_11025</name>
</gene>
<keyword evidence="3" id="KW-0731">Sigma factor</keyword>
<evidence type="ECO:0000259" key="6">
    <source>
        <dbReference type="Pfam" id="PF08281"/>
    </source>
</evidence>
<accession>A0ABW4RWN7</accession>
<dbReference type="Pfam" id="PF04542">
    <property type="entry name" value="Sigma70_r2"/>
    <property type="match status" value="1"/>
</dbReference>
<comment type="caution">
    <text evidence="7">The sequence shown here is derived from an EMBL/GenBank/DDBJ whole genome shotgun (WGS) entry which is preliminary data.</text>
</comment>
<protein>
    <submittedName>
        <fullName evidence="7">RNA polymerase sigma factor</fullName>
    </submittedName>
</protein>
<dbReference type="CDD" id="cd06171">
    <property type="entry name" value="Sigma70_r4"/>
    <property type="match status" value="1"/>
</dbReference>
<dbReference type="RefSeq" id="WP_343872018.1">
    <property type="nucleotide sequence ID" value="NZ_BAAAIX010000004.1"/>
</dbReference>
<dbReference type="InterPro" id="IPR007627">
    <property type="entry name" value="RNA_pol_sigma70_r2"/>
</dbReference>
<evidence type="ECO:0000259" key="5">
    <source>
        <dbReference type="Pfam" id="PF04542"/>
    </source>
</evidence>
<evidence type="ECO:0000313" key="7">
    <source>
        <dbReference type="EMBL" id="MFD1890707.1"/>
    </source>
</evidence>
<keyword evidence="8" id="KW-1185">Reference proteome</keyword>
<dbReference type="InterPro" id="IPR013325">
    <property type="entry name" value="RNA_pol_sigma_r2"/>
</dbReference>
<dbReference type="PANTHER" id="PTHR43133">
    <property type="entry name" value="RNA POLYMERASE ECF-TYPE SIGMA FACTO"/>
    <property type="match status" value="1"/>
</dbReference>
<dbReference type="InterPro" id="IPR036388">
    <property type="entry name" value="WH-like_DNA-bd_sf"/>
</dbReference>
<dbReference type="Gene3D" id="1.10.10.10">
    <property type="entry name" value="Winged helix-like DNA-binding domain superfamily/Winged helix DNA-binding domain"/>
    <property type="match status" value="1"/>
</dbReference>
<dbReference type="InterPro" id="IPR013249">
    <property type="entry name" value="RNA_pol_sigma70_r4_t2"/>
</dbReference>
<dbReference type="SUPFAM" id="SSF88659">
    <property type="entry name" value="Sigma3 and sigma4 domains of RNA polymerase sigma factors"/>
    <property type="match status" value="1"/>
</dbReference>
<dbReference type="EMBL" id="JBHUFZ010000025">
    <property type="protein sequence ID" value="MFD1890707.1"/>
    <property type="molecule type" value="Genomic_DNA"/>
</dbReference>